<gene>
    <name evidence="2" type="ORF">CRHIZ90672A_00001063</name>
</gene>
<comment type="caution">
    <text evidence="2">The sequence shown here is derived from an EMBL/GenBank/DDBJ whole genome shotgun (WGS) entry which is preliminary data.</text>
</comment>
<proteinExistence type="predicted"/>
<keyword evidence="3" id="KW-1185">Reference proteome</keyword>
<evidence type="ECO:0000313" key="3">
    <source>
        <dbReference type="Proteomes" id="UP000696573"/>
    </source>
</evidence>
<reference evidence="2" key="1">
    <citation type="submission" date="2021-10" db="EMBL/GenBank/DDBJ databases">
        <authorList>
            <person name="Piombo E."/>
        </authorList>
    </citation>
    <scope>NUCLEOTIDE SEQUENCE</scope>
</reference>
<evidence type="ECO:0000256" key="1">
    <source>
        <dbReference type="SAM" id="MobiDB-lite"/>
    </source>
</evidence>
<organism evidence="2 3">
    <name type="scientific">Clonostachys rhizophaga</name>
    <dbReference type="NCBI Taxonomy" id="160324"/>
    <lineage>
        <taxon>Eukaryota</taxon>
        <taxon>Fungi</taxon>
        <taxon>Dikarya</taxon>
        <taxon>Ascomycota</taxon>
        <taxon>Pezizomycotina</taxon>
        <taxon>Sordariomycetes</taxon>
        <taxon>Hypocreomycetidae</taxon>
        <taxon>Hypocreales</taxon>
        <taxon>Bionectriaceae</taxon>
        <taxon>Clonostachys</taxon>
    </lineage>
</organism>
<dbReference type="AlphaFoldDB" id="A0A9N9V4P4"/>
<evidence type="ECO:0000313" key="2">
    <source>
        <dbReference type="EMBL" id="CAH0015219.1"/>
    </source>
</evidence>
<dbReference type="Proteomes" id="UP000696573">
    <property type="component" value="Unassembled WGS sequence"/>
</dbReference>
<name>A0A9N9V4P4_9HYPO</name>
<dbReference type="EMBL" id="CABFNQ020000444">
    <property type="protein sequence ID" value="CAH0015219.1"/>
    <property type="molecule type" value="Genomic_DNA"/>
</dbReference>
<feature type="region of interest" description="Disordered" evidence="1">
    <location>
        <begin position="1"/>
        <end position="23"/>
    </location>
</feature>
<feature type="compositionally biased region" description="Basic and acidic residues" evidence="1">
    <location>
        <begin position="8"/>
        <end position="23"/>
    </location>
</feature>
<sequence>MAMFQGNHDQRGHTAEKVLSEKENMSMTRLAGKSAAYDADLFGCMWQSLKSHRPTDRDENNQMDRQYGTFVNSVELIPGVTPGRDIVATLRPSATSRSCVTAQLNWS</sequence>
<protein>
    <submittedName>
        <fullName evidence="2">Uncharacterized protein</fullName>
    </submittedName>
</protein>
<accession>A0A9N9V4P4</accession>